<dbReference type="SMART" id="SM00606">
    <property type="entry name" value="CBD_IV"/>
    <property type="match status" value="1"/>
</dbReference>
<evidence type="ECO:0000256" key="8">
    <source>
        <dbReference type="RuleBase" id="RU361187"/>
    </source>
</evidence>
<evidence type="ECO:0000256" key="5">
    <source>
        <dbReference type="ARBA" id="ARBA00023277"/>
    </source>
</evidence>
<feature type="site" description="Important for catalytic activity, responsible for pKa modulation of the active site Glu and correct orientation of both the proton donor and substrate" evidence="7">
    <location>
        <position position="142"/>
    </location>
</feature>
<comment type="caution">
    <text evidence="11">The sequence shown here is derived from an EMBL/GenBank/DDBJ whole genome shotgun (WGS) entry which is preliminary data.</text>
</comment>
<evidence type="ECO:0000256" key="7">
    <source>
        <dbReference type="PIRSR" id="PIRSR606710-2"/>
    </source>
</evidence>
<dbReference type="Pfam" id="PF04616">
    <property type="entry name" value="Glyco_hydro_43"/>
    <property type="match status" value="1"/>
</dbReference>
<dbReference type="CDD" id="cd08990">
    <property type="entry name" value="GH43_AXH_like"/>
    <property type="match status" value="1"/>
</dbReference>
<organism evidence="11 12">
    <name type="scientific">Labilibaculum manganireducens</name>
    <dbReference type="NCBI Taxonomy" id="1940525"/>
    <lineage>
        <taxon>Bacteria</taxon>
        <taxon>Pseudomonadati</taxon>
        <taxon>Bacteroidota</taxon>
        <taxon>Bacteroidia</taxon>
        <taxon>Marinilabiliales</taxon>
        <taxon>Marinifilaceae</taxon>
        <taxon>Labilibaculum</taxon>
    </lineage>
</organism>
<dbReference type="InterPro" id="IPR008979">
    <property type="entry name" value="Galactose-bd-like_sf"/>
</dbReference>
<dbReference type="GO" id="GO:0030246">
    <property type="term" value="F:carbohydrate binding"/>
    <property type="evidence" value="ECO:0007669"/>
    <property type="project" value="InterPro"/>
</dbReference>
<comment type="similarity">
    <text evidence="1 8">Belongs to the glycosyl hydrolase 43 family.</text>
</comment>
<keyword evidence="2 11" id="KW-0624">Polysaccharide degradation</keyword>
<dbReference type="CDD" id="cd04084">
    <property type="entry name" value="CBM6_xylanase-like"/>
    <property type="match status" value="1"/>
</dbReference>
<gene>
    <name evidence="11" type="ORF">BZG01_12630</name>
</gene>
<dbReference type="Pfam" id="PF03422">
    <property type="entry name" value="CBM_6"/>
    <property type="match status" value="1"/>
</dbReference>
<dbReference type="InterPro" id="IPR006584">
    <property type="entry name" value="Cellulose-bd_IV"/>
</dbReference>
<name>A0A2N3I6R1_9BACT</name>
<feature type="signal peptide" evidence="9">
    <location>
        <begin position="1"/>
        <end position="20"/>
    </location>
</feature>
<dbReference type="InterPro" id="IPR023296">
    <property type="entry name" value="Glyco_hydro_beta-prop_sf"/>
</dbReference>
<keyword evidence="6 8" id="KW-0326">Glycosidase</keyword>
<dbReference type="SUPFAM" id="SSF49785">
    <property type="entry name" value="Galactose-binding domain-like"/>
    <property type="match status" value="1"/>
</dbReference>
<dbReference type="EMBL" id="MVDE01000018">
    <property type="protein sequence ID" value="PKQ66000.1"/>
    <property type="molecule type" value="Genomic_DNA"/>
</dbReference>
<evidence type="ECO:0000256" key="1">
    <source>
        <dbReference type="ARBA" id="ARBA00009865"/>
    </source>
</evidence>
<dbReference type="GO" id="GO:0045493">
    <property type="term" value="P:xylan catabolic process"/>
    <property type="evidence" value="ECO:0007669"/>
    <property type="project" value="UniProtKB-KW"/>
</dbReference>
<sequence>MKQKLSIFLLSVLVSIAAKAQNPIIGDIGISDGHIRVFNDTVFLYCGHDFSKKDTTWVMKDWRIFSTTDLVHWTQRGVVLPKDNYMDDNSTDCWAGDAAQRNGKYYFYFSDNIRSIGVMESDSPAGPFKDALGKPLVAPMHDPTIFIDNDENRTPYIVYGSKDGGGYHIAELNADMISLVEKPRLIIINGPEWERAPGWQDKNYLFKYQDTYYLSWGNKYATSKNVYGPYECKGKVGRGYKLGALAHSCFFEWKGQFYHMWCYYQDMAYKYRETIITYCHIGDDGLVVTDTDFLDEHFSNGMGQYNAGWPKIEAEWFYEVSGDIRKRGNKPDGYYLGDIRDGNWVRFANMTFDEKKNTLVARMSTEGKSGRLEVRVGSPEGRMLGKVALPEAVTPNSFQEIACELDQFVGKTDVYFVFKGDKNATMSLDWVKFEN</sequence>
<feature type="chain" id="PRO_5014956473" evidence="9">
    <location>
        <begin position="21"/>
        <end position="435"/>
    </location>
</feature>
<dbReference type="PROSITE" id="PS51175">
    <property type="entry name" value="CBM6"/>
    <property type="match status" value="1"/>
</dbReference>
<evidence type="ECO:0000256" key="9">
    <source>
        <dbReference type="SAM" id="SignalP"/>
    </source>
</evidence>
<protein>
    <submittedName>
        <fullName evidence="11">1,4-beta-xylanase</fullName>
    </submittedName>
</protein>
<accession>A0A2N3I6R1</accession>
<dbReference type="PANTHER" id="PTHR43772">
    <property type="entry name" value="ENDO-1,4-BETA-XYLANASE"/>
    <property type="match status" value="1"/>
</dbReference>
<dbReference type="InterPro" id="IPR006710">
    <property type="entry name" value="Glyco_hydro_43"/>
</dbReference>
<keyword evidence="4 8" id="KW-0378">Hydrolase</keyword>
<feature type="domain" description="CBM6" evidence="10">
    <location>
        <begin position="310"/>
        <end position="434"/>
    </location>
</feature>
<dbReference type="AlphaFoldDB" id="A0A2N3I6R1"/>
<evidence type="ECO:0000313" key="11">
    <source>
        <dbReference type="EMBL" id="PKQ66000.1"/>
    </source>
</evidence>
<dbReference type="Gene3D" id="2.60.120.260">
    <property type="entry name" value="Galactose-binding domain-like"/>
    <property type="match status" value="1"/>
</dbReference>
<dbReference type="Gene3D" id="2.115.10.20">
    <property type="entry name" value="Glycosyl hydrolase domain, family 43"/>
    <property type="match status" value="1"/>
</dbReference>
<keyword evidence="3 9" id="KW-0732">Signal</keyword>
<dbReference type="InterPro" id="IPR005084">
    <property type="entry name" value="CBM6"/>
</dbReference>
<keyword evidence="12" id="KW-1185">Reference proteome</keyword>
<evidence type="ECO:0000256" key="6">
    <source>
        <dbReference type="ARBA" id="ARBA00023295"/>
    </source>
</evidence>
<dbReference type="GO" id="GO:0004553">
    <property type="term" value="F:hydrolase activity, hydrolyzing O-glycosyl compounds"/>
    <property type="evidence" value="ECO:0007669"/>
    <property type="project" value="InterPro"/>
</dbReference>
<evidence type="ECO:0000259" key="10">
    <source>
        <dbReference type="PROSITE" id="PS51175"/>
    </source>
</evidence>
<evidence type="ECO:0000256" key="3">
    <source>
        <dbReference type="ARBA" id="ARBA00022729"/>
    </source>
</evidence>
<dbReference type="SUPFAM" id="SSF75005">
    <property type="entry name" value="Arabinanase/levansucrase/invertase"/>
    <property type="match status" value="1"/>
</dbReference>
<keyword evidence="2 11" id="KW-0858">Xylan degradation</keyword>
<evidence type="ECO:0000313" key="12">
    <source>
        <dbReference type="Proteomes" id="UP000233618"/>
    </source>
</evidence>
<proteinExistence type="inferred from homology"/>
<dbReference type="RefSeq" id="WP_101310209.1">
    <property type="nucleotide sequence ID" value="NZ_MVDE01000018.1"/>
</dbReference>
<dbReference type="PANTHER" id="PTHR43772:SF2">
    <property type="entry name" value="PUTATIVE (AFU_ORTHOLOGUE AFUA_2G04480)-RELATED"/>
    <property type="match status" value="1"/>
</dbReference>
<keyword evidence="5" id="KW-0119">Carbohydrate metabolism</keyword>
<dbReference type="InterPro" id="IPR052176">
    <property type="entry name" value="Glycosyl_Hydrlase_43_Enz"/>
</dbReference>
<evidence type="ECO:0000256" key="4">
    <source>
        <dbReference type="ARBA" id="ARBA00022801"/>
    </source>
</evidence>
<evidence type="ECO:0000256" key="2">
    <source>
        <dbReference type="ARBA" id="ARBA00022651"/>
    </source>
</evidence>
<reference evidence="11 12" key="1">
    <citation type="journal article" date="2017" name="Front. Microbiol.">
        <title>Labilibaculum manganireducens gen. nov., sp. nov. and Labilibaculum filiforme sp. nov., Novel Bacteroidetes Isolated from Subsurface Sediments of the Baltic Sea.</title>
        <authorList>
            <person name="Vandieken V."/>
            <person name="Marshall I.P."/>
            <person name="Niemann H."/>
            <person name="Engelen B."/>
            <person name="Cypionka H."/>
        </authorList>
    </citation>
    <scope>NUCLEOTIDE SEQUENCE [LARGE SCALE GENOMIC DNA]</scope>
    <source>
        <strain evidence="11 12">59.10-2M</strain>
    </source>
</reference>
<dbReference type="Proteomes" id="UP000233618">
    <property type="component" value="Unassembled WGS sequence"/>
</dbReference>